<protein>
    <submittedName>
        <fullName evidence="2">YdcF family protein</fullName>
    </submittedName>
</protein>
<accession>A0A7J4XF74</accession>
<comment type="caution">
    <text evidence="2">The sequence shown here is derived from an EMBL/GenBank/DDBJ whole genome shotgun (WGS) entry which is preliminary data.</text>
</comment>
<feature type="domain" description="DUF218" evidence="1">
    <location>
        <begin position="14"/>
        <end position="151"/>
    </location>
</feature>
<name>A0A7J4XF74_9BACE</name>
<dbReference type="InterPro" id="IPR014729">
    <property type="entry name" value="Rossmann-like_a/b/a_fold"/>
</dbReference>
<proteinExistence type="predicted"/>
<gene>
    <name evidence="2" type="ORF">F3F73_18540</name>
</gene>
<evidence type="ECO:0000313" key="2">
    <source>
        <dbReference type="EMBL" id="KAA3760376.1"/>
    </source>
</evidence>
<evidence type="ECO:0000259" key="1">
    <source>
        <dbReference type="Pfam" id="PF02698"/>
    </source>
</evidence>
<dbReference type="Gene3D" id="3.40.50.620">
    <property type="entry name" value="HUPs"/>
    <property type="match status" value="1"/>
</dbReference>
<dbReference type="InterPro" id="IPR003848">
    <property type="entry name" value="DUF218"/>
</dbReference>
<reference evidence="2 3" key="1">
    <citation type="journal article" date="2019" name="Nat. Med.">
        <title>A library of human gut bacterial isolates paired with longitudinal multiomics data enables mechanistic microbiome research.</title>
        <authorList>
            <person name="Poyet M."/>
            <person name="Groussin M."/>
            <person name="Gibbons S.M."/>
            <person name="Avila-Pacheco J."/>
            <person name="Jiang X."/>
            <person name="Kearney S.M."/>
            <person name="Perrotta A.R."/>
            <person name="Berdy B."/>
            <person name="Zhao S."/>
            <person name="Lieberman T.D."/>
            <person name="Swanson P.K."/>
            <person name="Smith M."/>
            <person name="Roesemann S."/>
            <person name="Alexander J.E."/>
            <person name="Rich S.A."/>
            <person name="Livny J."/>
            <person name="Vlamakis H."/>
            <person name="Clish C."/>
            <person name="Bullock K."/>
            <person name="Deik A."/>
            <person name="Scott J."/>
            <person name="Pierce K.A."/>
            <person name="Xavier R.J."/>
            <person name="Alm E.J."/>
        </authorList>
    </citation>
    <scope>NUCLEOTIDE SEQUENCE [LARGE SCALE GENOMIC DNA]</scope>
    <source>
        <strain evidence="2 3">BIOML-A10</strain>
    </source>
</reference>
<evidence type="ECO:0000313" key="3">
    <source>
        <dbReference type="Proteomes" id="UP000422221"/>
    </source>
</evidence>
<organism evidence="2 3">
    <name type="scientific">Bacteroides salyersiae</name>
    <dbReference type="NCBI Taxonomy" id="291644"/>
    <lineage>
        <taxon>Bacteria</taxon>
        <taxon>Pseudomonadati</taxon>
        <taxon>Bacteroidota</taxon>
        <taxon>Bacteroidia</taxon>
        <taxon>Bacteroidales</taxon>
        <taxon>Bacteroidaceae</taxon>
        <taxon>Bacteroides</taxon>
    </lineage>
</organism>
<dbReference type="PANTHER" id="PTHR30336">
    <property type="entry name" value="INNER MEMBRANE PROTEIN, PROBABLE PERMEASE"/>
    <property type="match status" value="1"/>
</dbReference>
<sequence>MTANENKPFMKYIILLLGAPNDEQGRLSQMAQDRIDCAYNLYANNEHMTFLCTGGYGQHFNTTNRPHAYYAKQALIKKGVREEDFLPFILSTNTYEDFKISKEIIEKELPDMLIVITSDFHIRRAKLLHDRIINYPHTLFLPAKSNLSEKELLSLIEHEQDAIKAIEENRFGNH</sequence>
<dbReference type="GO" id="GO:0005886">
    <property type="term" value="C:plasma membrane"/>
    <property type="evidence" value="ECO:0007669"/>
    <property type="project" value="TreeGrafter"/>
</dbReference>
<dbReference type="Proteomes" id="UP000422221">
    <property type="component" value="Unassembled WGS sequence"/>
</dbReference>
<dbReference type="InterPro" id="IPR051599">
    <property type="entry name" value="Cell_Envelope_Assoc"/>
</dbReference>
<dbReference type="AlphaFoldDB" id="A0A7J4XF74"/>
<dbReference type="CDD" id="cd06259">
    <property type="entry name" value="YdcF-like"/>
    <property type="match status" value="1"/>
</dbReference>
<dbReference type="PANTHER" id="PTHR30336:SF20">
    <property type="entry name" value="DUF218 DOMAIN-CONTAINING PROTEIN"/>
    <property type="match status" value="1"/>
</dbReference>
<dbReference type="EMBL" id="VWMK01000020">
    <property type="protein sequence ID" value="KAA3760376.1"/>
    <property type="molecule type" value="Genomic_DNA"/>
</dbReference>
<dbReference type="Pfam" id="PF02698">
    <property type="entry name" value="DUF218"/>
    <property type="match status" value="1"/>
</dbReference>